<dbReference type="PANTHER" id="PTHR24148:SF73">
    <property type="entry name" value="HET DOMAIN PROTEIN (AFU_ORTHOLOGUE AFUA_8G01020)"/>
    <property type="match status" value="1"/>
</dbReference>
<protein>
    <recommendedName>
        <fullName evidence="1">Heterokaryon incompatibility domain-containing protein</fullName>
    </recommendedName>
</protein>
<dbReference type="Pfam" id="PF26639">
    <property type="entry name" value="Het-6_barrel"/>
    <property type="match status" value="1"/>
</dbReference>
<dbReference type="Proteomes" id="UP000490939">
    <property type="component" value="Unassembled WGS sequence"/>
</dbReference>
<gene>
    <name evidence="2" type="ORF">EG327_001292</name>
</gene>
<accession>A0A8H3VPB5</accession>
<keyword evidence="3" id="KW-1185">Reference proteome</keyword>
<feature type="domain" description="Heterokaryon incompatibility" evidence="1">
    <location>
        <begin position="82"/>
        <end position="256"/>
    </location>
</feature>
<dbReference type="PANTHER" id="PTHR24148">
    <property type="entry name" value="ANKYRIN REPEAT DOMAIN-CONTAINING PROTEIN 39 HOMOLOG-RELATED"/>
    <property type="match status" value="1"/>
</dbReference>
<name>A0A8H3VPB5_VENIN</name>
<dbReference type="AlphaFoldDB" id="A0A8H3VPB5"/>
<evidence type="ECO:0000313" key="3">
    <source>
        <dbReference type="Proteomes" id="UP000490939"/>
    </source>
</evidence>
<reference evidence="2 3" key="1">
    <citation type="submission" date="2019-07" db="EMBL/GenBank/DDBJ databases">
        <title>Venturia inaequalis Genome Resource.</title>
        <authorList>
            <person name="Lichtner F.J."/>
        </authorList>
    </citation>
    <scope>NUCLEOTIDE SEQUENCE [LARGE SCALE GENOMIC DNA]</scope>
    <source>
        <strain evidence="2 3">DMI_063113</strain>
    </source>
</reference>
<dbReference type="InterPro" id="IPR010730">
    <property type="entry name" value="HET"/>
</dbReference>
<dbReference type="EMBL" id="WNWR01000133">
    <property type="protein sequence ID" value="KAE9990528.1"/>
    <property type="molecule type" value="Genomic_DNA"/>
</dbReference>
<evidence type="ECO:0000259" key="1">
    <source>
        <dbReference type="Pfam" id="PF06985"/>
    </source>
</evidence>
<dbReference type="Pfam" id="PF06985">
    <property type="entry name" value="HET"/>
    <property type="match status" value="1"/>
</dbReference>
<proteinExistence type="predicted"/>
<evidence type="ECO:0000313" key="2">
    <source>
        <dbReference type="EMBL" id="KAE9990528.1"/>
    </source>
</evidence>
<comment type="caution">
    <text evidence="2">The sequence shown here is derived from an EMBL/GenBank/DDBJ whole genome shotgun (WGS) entry which is preliminary data.</text>
</comment>
<dbReference type="InterPro" id="IPR052895">
    <property type="entry name" value="HetReg/Transcr_Mod"/>
</dbReference>
<sequence length="762" mass="87050">MFKGQDFLKAKFSEVSAKTISLSGKTFARSRNEKKIKFSEAFAYEKLSGPKCIRVLKIHAGDDIDVVSCDVFEVDLDLKPSFEALSYTWDLDPQWSTFSFEFVADKEKEERPILCNGKTLHVTMNLYHALTELRRQNLATPVWADQVCINQHDGDEKIAQLGIMVDVYRSARRVTIWLGKLSLVRSNALEFMDELTDEPFWTLQSKPAPDSLARMNSLSRAFEQMNSLNIKDQYHWLGVILVVGRQWFQRAWTLQEFLLATDFRILMGHRDISPKSIERACAQVIDFYAQDPLSTQVGLNVSFLPLRRYLENRGTLFKERAEFQNGKRYTAEEYIRVIRVRLASVIKDKVFAGSALLKEHSSPTVDYRSTTLEIYMAFATERIYPETGIFALSLVGGANASTEGLPSWVPDLNTPLHPEPLRYCLCPTFKTPVPKEKGNYRIDGKTLHLKAAKWDTVKDIGESIWSWTRYDDEPYNEQSKRWKMRTSTTSQTERFGLMFALLNDLGTIYAPTGERTVDAFWQVLISGINLNTEDGLDVWRQRFQQWFAFTIVSIRSRFYLEKHHAGNYLKTASKAKKWMVPMIADWDAMEKRIATFLDVHDTPFLTTTTTTINTTNTTTTPPQPLPPLQKSISQIATRLWGTDKIEETNIWKESLADLLATVRRERFFESISFFGQHFESIYDGRRIFVSERGYLGTCVEGVRKGDCVCAVEGGDVWYVFRPVGGRKEGGDSEGGEFEVVGEAYLHGGMGVEVGGFESVRVV</sequence>
<organism evidence="2 3">
    <name type="scientific">Venturia inaequalis</name>
    <name type="common">Apple scab fungus</name>
    <dbReference type="NCBI Taxonomy" id="5025"/>
    <lineage>
        <taxon>Eukaryota</taxon>
        <taxon>Fungi</taxon>
        <taxon>Dikarya</taxon>
        <taxon>Ascomycota</taxon>
        <taxon>Pezizomycotina</taxon>
        <taxon>Dothideomycetes</taxon>
        <taxon>Pleosporomycetidae</taxon>
        <taxon>Venturiales</taxon>
        <taxon>Venturiaceae</taxon>
        <taxon>Venturia</taxon>
    </lineage>
</organism>